<dbReference type="Gene3D" id="1.10.10.10">
    <property type="entry name" value="Winged helix-like DNA-binding domain superfamily/Winged helix DNA-binding domain"/>
    <property type="match status" value="1"/>
</dbReference>
<comment type="similarity">
    <text evidence="1">In the C-terminal section; belongs to the class-I pyridoxal-phosphate-dependent aminotransferase family.</text>
</comment>
<sequence>MKTTIFQADEPLQHNTSLPLYRQIYQRFIQAITQGILQPDQRVPSIRALSSELRVSRSTVESAYTRLIEEGYLEAKGQAGTVVSSQLTGIPLKSPAILLPPEPEVDHLSLFDSAALTQPLTYQLGLPALDLFPRKLWNTLTTKHIRLQSRHLFYPQSTGYPPLQEAIASYLQLSRGVICVPKQIFITAGYRDALNLIGRALLKPKDQIWLEDPCFPPGYHLLTQMGAEIVPIPVDQHGICVSLAQERAPNARLALGDAHTSKSIGRLFVNGAQTSTFGMGRAKPCLCDRR</sequence>
<dbReference type="InterPro" id="IPR036388">
    <property type="entry name" value="WH-like_DNA-bd_sf"/>
</dbReference>
<dbReference type="PANTHER" id="PTHR46577">
    <property type="entry name" value="HTH-TYPE TRANSCRIPTIONAL REGULATORY PROTEIN GABR"/>
    <property type="match status" value="1"/>
</dbReference>
<dbReference type="InterPro" id="IPR000524">
    <property type="entry name" value="Tscrpt_reg_HTH_GntR"/>
</dbReference>
<dbReference type="GO" id="GO:0030170">
    <property type="term" value="F:pyridoxal phosphate binding"/>
    <property type="evidence" value="ECO:0007669"/>
    <property type="project" value="InterPro"/>
</dbReference>
<evidence type="ECO:0000256" key="2">
    <source>
        <dbReference type="ARBA" id="ARBA00022898"/>
    </source>
</evidence>
<dbReference type="InterPro" id="IPR015421">
    <property type="entry name" value="PyrdxlP-dep_Trfase_major"/>
</dbReference>
<comment type="caution">
    <text evidence="7">The sequence shown here is derived from an EMBL/GenBank/DDBJ whole genome shotgun (WGS) entry which is preliminary data.</text>
</comment>
<dbReference type="GO" id="GO:0003700">
    <property type="term" value="F:DNA-binding transcription factor activity"/>
    <property type="evidence" value="ECO:0007669"/>
    <property type="project" value="InterPro"/>
</dbReference>
<dbReference type="InterPro" id="IPR004839">
    <property type="entry name" value="Aminotransferase_I/II_large"/>
</dbReference>
<keyword evidence="4" id="KW-0238">DNA-binding</keyword>
<evidence type="ECO:0000313" key="8">
    <source>
        <dbReference type="Proteomes" id="UP000225433"/>
    </source>
</evidence>
<keyword evidence="2" id="KW-0663">Pyridoxal phosphate</keyword>
<dbReference type="InterPro" id="IPR036390">
    <property type="entry name" value="WH_DNA-bd_sf"/>
</dbReference>
<keyword evidence="3" id="KW-0805">Transcription regulation</keyword>
<dbReference type="Proteomes" id="UP000225433">
    <property type="component" value="Unassembled WGS sequence"/>
</dbReference>
<dbReference type="InterPro" id="IPR015424">
    <property type="entry name" value="PyrdxlP-dep_Trfase"/>
</dbReference>
<dbReference type="SUPFAM" id="SSF46785">
    <property type="entry name" value="Winged helix' DNA-binding domain"/>
    <property type="match status" value="1"/>
</dbReference>
<accession>A0A2G0QE74</accession>
<dbReference type="GO" id="GO:0003677">
    <property type="term" value="F:DNA binding"/>
    <property type="evidence" value="ECO:0007669"/>
    <property type="project" value="UniProtKB-KW"/>
</dbReference>
<dbReference type="CDD" id="cd07377">
    <property type="entry name" value="WHTH_GntR"/>
    <property type="match status" value="1"/>
</dbReference>
<evidence type="ECO:0000313" key="7">
    <source>
        <dbReference type="EMBL" id="PHM57533.1"/>
    </source>
</evidence>
<dbReference type="Pfam" id="PF00155">
    <property type="entry name" value="Aminotran_1_2"/>
    <property type="match status" value="1"/>
</dbReference>
<evidence type="ECO:0000256" key="1">
    <source>
        <dbReference type="ARBA" id="ARBA00005384"/>
    </source>
</evidence>
<organism evidence="7 8">
    <name type="scientific">Xenorhabdus hominickii</name>
    <dbReference type="NCBI Taxonomy" id="351679"/>
    <lineage>
        <taxon>Bacteria</taxon>
        <taxon>Pseudomonadati</taxon>
        <taxon>Pseudomonadota</taxon>
        <taxon>Gammaproteobacteria</taxon>
        <taxon>Enterobacterales</taxon>
        <taxon>Morganellaceae</taxon>
        <taxon>Xenorhabdus</taxon>
    </lineage>
</organism>
<dbReference type="Gene3D" id="3.40.640.10">
    <property type="entry name" value="Type I PLP-dependent aspartate aminotransferase-like (Major domain)"/>
    <property type="match status" value="1"/>
</dbReference>
<dbReference type="InterPro" id="IPR051446">
    <property type="entry name" value="HTH_trans_reg/aminotransferase"/>
</dbReference>
<reference evidence="7 8" key="1">
    <citation type="journal article" date="2017" name="Nat. Microbiol.">
        <title>Natural product diversity associated with the nematode symbionts Photorhabdus and Xenorhabdus.</title>
        <authorList>
            <person name="Tobias N.J."/>
            <person name="Wolff H."/>
            <person name="Djahanschiri B."/>
            <person name="Grundmann F."/>
            <person name="Kronenwerth M."/>
            <person name="Shi Y.M."/>
            <person name="Simonyi S."/>
            <person name="Grun P."/>
            <person name="Shapiro-Ilan D."/>
            <person name="Pidot S.J."/>
            <person name="Stinear T.P."/>
            <person name="Ebersberger I."/>
            <person name="Bode H.B."/>
        </authorList>
    </citation>
    <scope>NUCLEOTIDE SEQUENCE [LARGE SCALE GENOMIC DNA]</scope>
    <source>
        <strain evidence="7 8">DSM 17903</strain>
    </source>
</reference>
<evidence type="ECO:0000256" key="3">
    <source>
        <dbReference type="ARBA" id="ARBA00023015"/>
    </source>
</evidence>
<dbReference type="SMART" id="SM00345">
    <property type="entry name" value="HTH_GNTR"/>
    <property type="match status" value="1"/>
</dbReference>
<protein>
    <submittedName>
        <fullName evidence="7">GntR family transcriptional regulator</fullName>
    </submittedName>
</protein>
<evidence type="ECO:0000256" key="5">
    <source>
        <dbReference type="ARBA" id="ARBA00023163"/>
    </source>
</evidence>
<dbReference type="RefSeq" id="WP_250637333.1">
    <property type="nucleotide sequence ID" value="NZ_CAWNQJ010000001.1"/>
</dbReference>
<evidence type="ECO:0000256" key="4">
    <source>
        <dbReference type="ARBA" id="ARBA00023125"/>
    </source>
</evidence>
<dbReference type="PANTHER" id="PTHR46577:SF1">
    <property type="entry name" value="HTH-TYPE TRANSCRIPTIONAL REGULATORY PROTEIN GABR"/>
    <property type="match status" value="1"/>
</dbReference>
<dbReference type="Pfam" id="PF00392">
    <property type="entry name" value="GntR"/>
    <property type="match status" value="1"/>
</dbReference>
<dbReference type="PROSITE" id="PS50949">
    <property type="entry name" value="HTH_GNTR"/>
    <property type="match status" value="1"/>
</dbReference>
<gene>
    <name evidence="7" type="ORF">Xhom_00508</name>
</gene>
<proteinExistence type="inferred from homology"/>
<dbReference type="AlphaFoldDB" id="A0A2G0QE74"/>
<dbReference type="SUPFAM" id="SSF53383">
    <property type="entry name" value="PLP-dependent transferases"/>
    <property type="match status" value="1"/>
</dbReference>
<feature type="domain" description="HTH gntR-type" evidence="6">
    <location>
        <begin position="18"/>
        <end position="86"/>
    </location>
</feature>
<dbReference type="EMBL" id="NJAI01000001">
    <property type="protein sequence ID" value="PHM57533.1"/>
    <property type="molecule type" value="Genomic_DNA"/>
</dbReference>
<evidence type="ECO:0000259" key="6">
    <source>
        <dbReference type="PROSITE" id="PS50949"/>
    </source>
</evidence>
<keyword evidence="5" id="KW-0804">Transcription</keyword>
<dbReference type="PRINTS" id="PR00035">
    <property type="entry name" value="HTHGNTR"/>
</dbReference>
<name>A0A2G0QE74_XENHO</name>